<dbReference type="STRING" id="1267423.SAMN05216290_1366"/>
<evidence type="ECO:0008006" key="5">
    <source>
        <dbReference type="Google" id="ProtNLM"/>
    </source>
</evidence>
<keyword evidence="2" id="KW-0732">Signal</keyword>
<evidence type="ECO:0000256" key="1">
    <source>
        <dbReference type="SAM" id="MobiDB-lite"/>
    </source>
</evidence>
<gene>
    <name evidence="3" type="ORF">SAMN05216290_1366</name>
</gene>
<sequence length="191" mass="20150">MKMKNLFAVKYFLIAMLAVSIFSCDSDDPEPVNEEELITTLKVTFTGTGNTTGVVEAIFQDLDGEGGDNPVITNPTLMANGTYNVTVQFLNETENPAEDITEEVEEEDEEHQVFFVTAGGAELTYAYNDEDGDGNPVGLAGTATTGAVGSGTLQVLLIHEPNKGGSGVSDGDPTNAGGETDISVTFDLTIQ</sequence>
<dbReference type="RefSeq" id="WP_222843606.1">
    <property type="nucleotide sequence ID" value="NZ_FOIR01000001.1"/>
</dbReference>
<dbReference type="PROSITE" id="PS51257">
    <property type="entry name" value="PROKAR_LIPOPROTEIN"/>
    <property type="match status" value="1"/>
</dbReference>
<feature type="signal peptide" evidence="2">
    <location>
        <begin position="1"/>
        <end position="26"/>
    </location>
</feature>
<accession>A0A1I0NP94</accession>
<dbReference type="EMBL" id="FOIR01000001">
    <property type="protein sequence ID" value="SEW03345.1"/>
    <property type="molecule type" value="Genomic_DNA"/>
</dbReference>
<feature type="chain" id="PRO_5011732652" description="Type 1 periplasmic binding fold superfamily protein" evidence="2">
    <location>
        <begin position="27"/>
        <end position="191"/>
    </location>
</feature>
<dbReference type="AlphaFoldDB" id="A0A1I0NP94"/>
<reference evidence="4" key="1">
    <citation type="submission" date="2016-10" db="EMBL/GenBank/DDBJ databases">
        <authorList>
            <person name="Varghese N."/>
            <person name="Submissions S."/>
        </authorList>
    </citation>
    <scope>NUCLEOTIDE SEQUENCE [LARGE SCALE GENOMIC DNA]</scope>
    <source>
        <strain evidence="4">CGMCC 1.12402</strain>
    </source>
</reference>
<evidence type="ECO:0000313" key="3">
    <source>
        <dbReference type="EMBL" id="SEW03345.1"/>
    </source>
</evidence>
<keyword evidence="4" id="KW-1185">Reference proteome</keyword>
<proteinExistence type="predicted"/>
<feature type="region of interest" description="Disordered" evidence="1">
    <location>
        <begin position="162"/>
        <end position="182"/>
    </location>
</feature>
<protein>
    <recommendedName>
        <fullName evidence="5">Type 1 periplasmic binding fold superfamily protein</fullName>
    </recommendedName>
</protein>
<organism evidence="3 4">
    <name type="scientific">Roseivirga pacifica</name>
    <dbReference type="NCBI Taxonomy" id="1267423"/>
    <lineage>
        <taxon>Bacteria</taxon>
        <taxon>Pseudomonadati</taxon>
        <taxon>Bacteroidota</taxon>
        <taxon>Cytophagia</taxon>
        <taxon>Cytophagales</taxon>
        <taxon>Roseivirgaceae</taxon>
        <taxon>Roseivirga</taxon>
    </lineage>
</organism>
<name>A0A1I0NP94_9BACT</name>
<evidence type="ECO:0000256" key="2">
    <source>
        <dbReference type="SAM" id="SignalP"/>
    </source>
</evidence>
<dbReference type="Proteomes" id="UP000199437">
    <property type="component" value="Unassembled WGS sequence"/>
</dbReference>
<dbReference type="GeneID" id="99986094"/>
<evidence type="ECO:0000313" key="4">
    <source>
        <dbReference type="Proteomes" id="UP000199437"/>
    </source>
</evidence>